<comment type="caution">
    <text evidence="2">The sequence shown here is derived from an EMBL/GenBank/DDBJ whole genome shotgun (WGS) entry which is preliminary data.</text>
</comment>
<feature type="compositionally biased region" description="Acidic residues" evidence="1">
    <location>
        <begin position="93"/>
        <end position="112"/>
    </location>
</feature>
<proteinExistence type="predicted"/>
<dbReference type="OrthoDB" id="3564942at2759"/>
<feature type="region of interest" description="Disordered" evidence="1">
    <location>
        <begin position="223"/>
        <end position="258"/>
    </location>
</feature>
<feature type="compositionally biased region" description="Basic and acidic residues" evidence="1">
    <location>
        <begin position="248"/>
        <end position="258"/>
    </location>
</feature>
<reference evidence="2" key="1">
    <citation type="submission" date="2021-02" db="EMBL/GenBank/DDBJ databases">
        <title>Genome sequence Cadophora malorum strain M34.</title>
        <authorList>
            <person name="Stefanovic E."/>
            <person name="Vu D."/>
            <person name="Scully C."/>
            <person name="Dijksterhuis J."/>
            <person name="Roader J."/>
            <person name="Houbraken J."/>
        </authorList>
    </citation>
    <scope>NUCLEOTIDE SEQUENCE</scope>
    <source>
        <strain evidence="2">M34</strain>
    </source>
</reference>
<protein>
    <submittedName>
        <fullName evidence="2">Uncharacterized protein</fullName>
    </submittedName>
</protein>
<dbReference type="EMBL" id="JAFJYH010000335">
    <property type="protein sequence ID" value="KAG4413076.1"/>
    <property type="molecule type" value="Genomic_DNA"/>
</dbReference>
<organism evidence="2 3">
    <name type="scientific">Cadophora malorum</name>
    <dbReference type="NCBI Taxonomy" id="108018"/>
    <lineage>
        <taxon>Eukaryota</taxon>
        <taxon>Fungi</taxon>
        <taxon>Dikarya</taxon>
        <taxon>Ascomycota</taxon>
        <taxon>Pezizomycotina</taxon>
        <taxon>Leotiomycetes</taxon>
        <taxon>Helotiales</taxon>
        <taxon>Ploettnerulaceae</taxon>
        <taxon>Cadophora</taxon>
    </lineage>
</organism>
<evidence type="ECO:0000313" key="2">
    <source>
        <dbReference type="EMBL" id="KAG4413076.1"/>
    </source>
</evidence>
<feature type="compositionally biased region" description="Polar residues" evidence="1">
    <location>
        <begin position="36"/>
        <end position="51"/>
    </location>
</feature>
<dbReference type="AlphaFoldDB" id="A0A8H7T6C3"/>
<accession>A0A8H7T6C3</accession>
<keyword evidence="3" id="KW-1185">Reference proteome</keyword>
<feature type="region of interest" description="Disordered" evidence="1">
    <location>
        <begin position="1"/>
        <end position="125"/>
    </location>
</feature>
<evidence type="ECO:0000256" key="1">
    <source>
        <dbReference type="SAM" id="MobiDB-lite"/>
    </source>
</evidence>
<name>A0A8H7T6C3_9HELO</name>
<feature type="compositionally biased region" description="Polar residues" evidence="1">
    <location>
        <begin position="1"/>
        <end position="13"/>
    </location>
</feature>
<evidence type="ECO:0000313" key="3">
    <source>
        <dbReference type="Proteomes" id="UP000664132"/>
    </source>
</evidence>
<feature type="region of interest" description="Disordered" evidence="1">
    <location>
        <begin position="164"/>
        <end position="211"/>
    </location>
</feature>
<gene>
    <name evidence="2" type="ORF">IFR04_013798</name>
</gene>
<feature type="compositionally biased region" description="Basic and acidic residues" evidence="1">
    <location>
        <begin position="116"/>
        <end position="125"/>
    </location>
</feature>
<feature type="compositionally biased region" description="Basic and acidic residues" evidence="1">
    <location>
        <begin position="176"/>
        <end position="188"/>
    </location>
</feature>
<dbReference type="Proteomes" id="UP000664132">
    <property type="component" value="Unassembled WGS sequence"/>
</dbReference>
<feature type="compositionally biased region" description="Polar residues" evidence="1">
    <location>
        <begin position="78"/>
        <end position="87"/>
    </location>
</feature>
<feature type="compositionally biased region" description="Basic and acidic residues" evidence="1">
    <location>
        <begin position="14"/>
        <end position="32"/>
    </location>
</feature>
<sequence length="258" mass="28232">MESSKPKFRSSSVQHEDTHERGVRARKTREPAPRTFRSSAPSPDRSLSMSCTPPAGIIPPTNTPVDATKYEYTAAPARNTSSSSPSQALLGEMEGDEDDDESWDSDVEDDSGEANTRYDPEKDTTFHTLYRQSKSSFTKINTSTVSVSIPNSYHAADSIIPSFLLSNQGTGTGDGKGNEAGDEDERRGAWNPPHAPKAMQSHQITWINDKKVGERINGVQVPIESDEEERGRGKVKGKAIKKGLSGKLRIDKNGGRKR</sequence>